<evidence type="ECO:0000313" key="2">
    <source>
        <dbReference type="Proteomes" id="UP001163846"/>
    </source>
</evidence>
<keyword evidence="2" id="KW-1185">Reference proteome</keyword>
<gene>
    <name evidence="1" type="ORF">F5878DRAFT_667303</name>
</gene>
<name>A0AA38NW78_9AGAR</name>
<reference evidence="1" key="1">
    <citation type="submission" date="2022-08" db="EMBL/GenBank/DDBJ databases">
        <authorList>
            <consortium name="DOE Joint Genome Institute"/>
            <person name="Min B."/>
            <person name="Riley R."/>
            <person name="Sierra-Patev S."/>
            <person name="Naranjo-Ortiz M."/>
            <person name="Looney B."/>
            <person name="Konkel Z."/>
            <person name="Slot J.C."/>
            <person name="Sakamoto Y."/>
            <person name="Steenwyk J.L."/>
            <person name="Rokas A."/>
            <person name="Carro J."/>
            <person name="Camarero S."/>
            <person name="Ferreira P."/>
            <person name="Molpeceres G."/>
            <person name="Ruiz-Duenas F.J."/>
            <person name="Serrano A."/>
            <person name="Henrissat B."/>
            <person name="Drula E."/>
            <person name="Hughes K.W."/>
            <person name="Mata J.L."/>
            <person name="Ishikawa N.K."/>
            <person name="Vargas-Isla R."/>
            <person name="Ushijima S."/>
            <person name="Smith C.A."/>
            <person name="Ahrendt S."/>
            <person name="Andreopoulos W."/>
            <person name="He G."/>
            <person name="Labutti K."/>
            <person name="Lipzen A."/>
            <person name="Ng V."/>
            <person name="Sandor L."/>
            <person name="Barry K."/>
            <person name="Martinez A.T."/>
            <person name="Xiao Y."/>
            <person name="Gibbons J.G."/>
            <person name="Terashima K."/>
            <person name="Hibbett D.S."/>
            <person name="Grigoriev I.V."/>
        </authorList>
    </citation>
    <scope>NUCLEOTIDE SEQUENCE</scope>
    <source>
        <strain evidence="1">TFB9207</strain>
    </source>
</reference>
<comment type="caution">
    <text evidence="1">The sequence shown here is derived from an EMBL/GenBank/DDBJ whole genome shotgun (WGS) entry which is preliminary data.</text>
</comment>
<proteinExistence type="predicted"/>
<organism evidence="1 2">
    <name type="scientific">Lentinula raphanica</name>
    <dbReference type="NCBI Taxonomy" id="153919"/>
    <lineage>
        <taxon>Eukaryota</taxon>
        <taxon>Fungi</taxon>
        <taxon>Dikarya</taxon>
        <taxon>Basidiomycota</taxon>
        <taxon>Agaricomycotina</taxon>
        <taxon>Agaricomycetes</taxon>
        <taxon>Agaricomycetidae</taxon>
        <taxon>Agaricales</taxon>
        <taxon>Marasmiineae</taxon>
        <taxon>Omphalotaceae</taxon>
        <taxon>Lentinula</taxon>
    </lineage>
</organism>
<dbReference type="AlphaFoldDB" id="A0AA38NW78"/>
<protein>
    <submittedName>
        <fullName evidence="1">Uncharacterized protein</fullName>
    </submittedName>
</protein>
<dbReference type="EMBL" id="MU807301">
    <property type="protein sequence ID" value="KAJ3831681.1"/>
    <property type="molecule type" value="Genomic_DNA"/>
</dbReference>
<evidence type="ECO:0000313" key="1">
    <source>
        <dbReference type="EMBL" id="KAJ3831681.1"/>
    </source>
</evidence>
<sequence length="204" mass="23886">MVIDPITIQQQWNPDSSFTFNQHADATLTTYADHDIPHRLFFFNMFGCTKTLYRISHEEDTKQVAFITPSSAQQGSYENMMFDCQLQSLKDIQLNENLPDSLQHPSHFASTFFPNYNIKSYYINSMIYEYPWCPHIKVDIESDSTIFSPLTSTMLQSNSAVNRYLMFRCSLMREDKIVHGYTHRVALHHMRQSPTLENHNVEDI</sequence>
<accession>A0AA38NW78</accession>
<dbReference type="Proteomes" id="UP001163846">
    <property type="component" value="Unassembled WGS sequence"/>
</dbReference>